<name>A0A0E9XP67_ANGAN</name>
<reference evidence="1" key="1">
    <citation type="submission" date="2014-11" db="EMBL/GenBank/DDBJ databases">
        <authorList>
            <person name="Amaro Gonzalez C."/>
        </authorList>
    </citation>
    <scope>NUCLEOTIDE SEQUENCE</scope>
</reference>
<dbReference type="AlphaFoldDB" id="A0A0E9XP67"/>
<evidence type="ECO:0000313" key="1">
    <source>
        <dbReference type="EMBL" id="JAI03489.1"/>
    </source>
</evidence>
<organism evidence="1">
    <name type="scientific">Anguilla anguilla</name>
    <name type="common">European freshwater eel</name>
    <name type="synonym">Muraena anguilla</name>
    <dbReference type="NCBI Taxonomy" id="7936"/>
    <lineage>
        <taxon>Eukaryota</taxon>
        <taxon>Metazoa</taxon>
        <taxon>Chordata</taxon>
        <taxon>Craniata</taxon>
        <taxon>Vertebrata</taxon>
        <taxon>Euteleostomi</taxon>
        <taxon>Actinopterygii</taxon>
        <taxon>Neopterygii</taxon>
        <taxon>Teleostei</taxon>
        <taxon>Anguilliformes</taxon>
        <taxon>Anguillidae</taxon>
        <taxon>Anguilla</taxon>
    </lineage>
</organism>
<accession>A0A0E9XP67</accession>
<sequence>MSQRIGFSNGHDRSFNIKHTALDISSAYRKSMVVDCHYLNRECACPARDLKRLLEWARQREVTGLNKAA</sequence>
<reference evidence="1" key="2">
    <citation type="journal article" date="2015" name="Fish Shellfish Immunol.">
        <title>Early steps in the European eel (Anguilla anguilla)-Vibrio vulnificus interaction in the gills: Role of the RtxA13 toxin.</title>
        <authorList>
            <person name="Callol A."/>
            <person name="Pajuelo D."/>
            <person name="Ebbesson L."/>
            <person name="Teles M."/>
            <person name="MacKenzie S."/>
            <person name="Amaro C."/>
        </authorList>
    </citation>
    <scope>NUCLEOTIDE SEQUENCE</scope>
</reference>
<protein>
    <submittedName>
        <fullName evidence="1">Uncharacterized protein</fullName>
    </submittedName>
</protein>
<dbReference type="EMBL" id="GBXM01005089">
    <property type="protein sequence ID" value="JAI03489.1"/>
    <property type="molecule type" value="Transcribed_RNA"/>
</dbReference>
<proteinExistence type="predicted"/>